<gene>
    <name evidence="7" type="ORF">C0J50_15108</name>
</gene>
<accession>A0AAD5AYE7</accession>
<comment type="similarity">
    <text evidence="2 6">Belongs to the peroxisomal membrane protein PXMP2/4 family.</text>
</comment>
<comment type="caution">
    <text evidence="7">The sequence shown here is derived from an EMBL/GenBank/DDBJ whole genome shotgun (WGS) entry which is preliminary data.</text>
</comment>
<feature type="transmembrane region" description="Helical" evidence="6">
    <location>
        <begin position="173"/>
        <end position="191"/>
    </location>
</feature>
<evidence type="ECO:0000313" key="8">
    <source>
        <dbReference type="Proteomes" id="UP001205998"/>
    </source>
</evidence>
<evidence type="ECO:0000256" key="2">
    <source>
        <dbReference type="ARBA" id="ARBA00006824"/>
    </source>
</evidence>
<dbReference type="PANTHER" id="PTHR11266:SF80">
    <property type="entry name" value="PEROXISOMAL MEMBRANE PROTEIN 2"/>
    <property type="match status" value="1"/>
</dbReference>
<comment type="subcellular location">
    <subcellularLocation>
        <location evidence="1">Membrane</location>
        <topology evidence="1">Multi-pass membrane protein</topology>
    </subcellularLocation>
</comment>
<feature type="non-terminal residue" evidence="7">
    <location>
        <position position="1"/>
    </location>
</feature>
<dbReference type="GO" id="GO:0005778">
    <property type="term" value="C:peroxisomal membrane"/>
    <property type="evidence" value="ECO:0007669"/>
    <property type="project" value="TreeGrafter"/>
</dbReference>
<feature type="transmembrane region" description="Helical" evidence="6">
    <location>
        <begin position="116"/>
        <end position="133"/>
    </location>
</feature>
<name>A0AAD5AYE7_SILAS</name>
<feature type="non-terminal residue" evidence="7">
    <location>
        <position position="196"/>
    </location>
</feature>
<sequence>IRMPTQSVLVRDPTFFTRLLQQYLHLLKKYPVITKSVTSAVLSALGNLLSQALEAKKKLKEGQSRKEVDINGPVRFAVYGLVITGPLSHYFYQLLELIFPASAPFSTLKRLLLERLVFAPAFLLLFFVVMNSLEGKTNADLQAKLKARYWPALKMNWKVWTPFQFININYVPVQFRVLFANLIALFWNAYLTSVRK</sequence>
<evidence type="ECO:0000256" key="5">
    <source>
        <dbReference type="ARBA" id="ARBA00023136"/>
    </source>
</evidence>
<evidence type="ECO:0000256" key="6">
    <source>
        <dbReference type="RuleBase" id="RU363053"/>
    </source>
</evidence>
<evidence type="ECO:0000256" key="4">
    <source>
        <dbReference type="ARBA" id="ARBA00022989"/>
    </source>
</evidence>
<reference evidence="7" key="1">
    <citation type="submission" date="2018-07" db="EMBL/GenBank/DDBJ databases">
        <title>Comparative genomics of catfishes provides insights into carnivory and benthic adaptation.</title>
        <authorList>
            <person name="Zhang Y."/>
            <person name="Wang D."/>
            <person name="Peng Z."/>
            <person name="Zheng S."/>
            <person name="Shao F."/>
            <person name="Tao W."/>
        </authorList>
    </citation>
    <scope>NUCLEOTIDE SEQUENCE</scope>
    <source>
        <strain evidence="7">Chongqing</strain>
    </source>
</reference>
<evidence type="ECO:0000256" key="3">
    <source>
        <dbReference type="ARBA" id="ARBA00022692"/>
    </source>
</evidence>
<dbReference type="Pfam" id="PF04117">
    <property type="entry name" value="Mpv17_PMP22"/>
    <property type="match status" value="1"/>
</dbReference>
<organism evidence="7 8">
    <name type="scientific">Silurus asotus</name>
    <name type="common">Amur catfish</name>
    <name type="synonym">Parasilurus asotus</name>
    <dbReference type="NCBI Taxonomy" id="30991"/>
    <lineage>
        <taxon>Eukaryota</taxon>
        <taxon>Metazoa</taxon>
        <taxon>Chordata</taxon>
        <taxon>Craniata</taxon>
        <taxon>Vertebrata</taxon>
        <taxon>Euteleostomi</taxon>
        <taxon>Actinopterygii</taxon>
        <taxon>Neopterygii</taxon>
        <taxon>Teleostei</taxon>
        <taxon>Ostariophysi</taxon>
        <taxon>Siluriformes</taxon>
        <taxon>Siluridae</taxon>
        <taxon>Silurus</taxon>
    </lineage>
</organism>
<evidence type="ECO:0000256" key="1">
    <source>
        <dbReference type="ARBA" id="ARBA00004141"/>
    </source>
</evidence>
<keyword evidence="4 6" id="KW-1133">Transmembrane helix</keyword>
<keyword evidence="8" id="KW-1185">Reference proteome</keyword>
<keyword evidence="3 6" id="KW-0812">Transmembrane</keyword>
<protein>
    <submittedName>
        <fullName evidence="7">Peroxisomal membrane protein 2</fullName>
    </submittedName>
</protein>
<evidence type="ECO:0000313" key="7">
    <source>
        <dbReference type="EMBL" id="KAI5625249.1"/>
    </source>
</evidence>
<dbReference type="PANTHER" id="PTHR11266">
    <property type="entry name" value="PEROXISOMAL MEMBRANE PROTEIN 2, PXMP2 MPV17"/>
    <property type="match status" value="1"/>
</dbReference>
<dbReference type="InterPro" id="IPR007248">
    <property type="entry name" value="Mpv17_PMP22"/>
</dbReference>
<dbReference type="EMBL" id="MU551562">
    <property type="protein sequence ID" value="KAI5625249.1"/>
    <property type="molecule type" value="Genomic_DNA"/>
</dbReference>
<proteinExistence type="inferred from homology"/>
<dbReference type="AlphaFoldDB" id="A0AAD5AYE7"/>
<dbReference type="Proteomes" id="UP001205998">
    <property type="component" value="Unassembled WGS sequence"/>
</dbReference>
<keyword evidence="5 6" id="KW-0472">Membrane</keyword>